<accession>A0A9P0CYX3</accession>
<gene>
    <name evidence="2" type="ORF">PSYICH_LOCUS11166</name>
</gene>
<dbReference type="EMBL" id="OV651817">
    <property type="protein sequence ID" value="CAH1110956.1"/>
    <property type="molecule type" value="Genomic_DNA"/>
</dbReference>
<name>A0A9P0CYX3_9CUCU</name>
<feature type="signal peptide" evidence="1">
    <location>
        <begin position="1"/>
        <end position="17"/>
    </location>
</feature>
<protein>
    <submittedName>
        <fullName evidence="2">Uncharacterized protein</fullName>
    </submittedName>
</protein>
<feature type="chain" id="PRO_5040243845" evidence="1">
    <location>
        <begin position="18"/>
        <end position="138"/>
    </location>
</feature>
<dbReference type="OrthoDB" id="6748747at2759"/>
<organism evidence="2 3">
    <name type="scientific">Psylliodes chrysocephalus</name>
    <dbReference type="NCBI Taxonomy" id="3402493"/>
    <lineage>
        <taxon>Eukaryota</taxon>
        <taxon>Metazoa</taxon>
        <taxon>Ecdysozoa</taxon>
        <taxon>Arthropoda</taxon>
        <taxon>Hexapoda</taxon>
        <taxon>Insecta</taxon>
        <taxon>Pterygota</taxon>
        <taxon>Neoptera</taxon>
        <taxon>Endopterygota</taxon>
        <taxon>Coleoptera</taxon>
        <taxon>Polyphaga</taxon>
        <taxon>Cucujiformia</taxon>
        <taxon>Chrysomeloidea</taxon>
        <taxon>Chrysomelidae</taxon>
        <taxon>Galerucinae</taxon>
        <taxon>Alticini</taxon>
        <taxon>Psylliodes</taxon>
    </lineage>
</organism>
<dbReference type="AlphaFoldDB" id="A0A9P0CYX3"/>
<evidence type="ECO:0000256" key="1">
    <source>
        <dbReference type="SAM" id="SignalP"/>
    </source>
</evidence>
<dbReference type="Proteomes" id="UP001153636">
    <property type="component" value="Chromosome 5"/>
</dbReference>
<evidence type="ECO:0000313" key="2">
    <source>
        <dbReference type="EMBL" id="CAH1110956.1"/>
    </source>
</evidence>
<proteinExistence type="predicted"/>
<keyword evidence="3" id="KW-1185">Reference proteome</keyword>
<reference evidence="2" key="1">
    <citation type="submission" date="2022-01" db="EMBL/GenBank/DDBJ databases">
        <authorList>
            <person name="King R."/>
        </authorList>
    </citation>
    <scope>NUCLEOTIDE SEQUENCE</scope>
</reference>
<keyword evidence="1" id="KW-0732">Signal</keyword>
<evidence type="ECO:0000313" key="3">
    <source>
        <dbReference type="Proteomes" id="UP001153636"/>
    </source>
</evidence>
<sequence>MLKFSVVLILSLGISSAQITSVENADGSYSIGINSLGQGKIADSVLGLLSHASGWTPTSLKHTQLDKVIAPSNDEITTPLKRSVEHLVQIFLLILKENPYIINIYSRLFSIISDYLAYVFNNSDISVNKWYMKRFGHK</sequence>